<reference evidence="2" key="1">
    <citation type="submission" date="2017-02" db="UniProtKB">
        <authorList>
            <consortium name="WormBaseParasite"/>
        </authorList>
    </citation>
    <scope>IDENTIFICATION</scope>
</reference>
<accession>A0A0N4X9H0</accession>
<dbReference type="AlphaFoldDB" id="A0A0N4X9H0"/>
<evidence type="ECO:0000256" key="1">
    <source>
        <dbReference type="SAM" id="Phobius"/>
    </source>
</evidence>
<dbReference type="WBParaSite" id="HPLM_0002101201-mRNA-1">
    <property type="protein sequence ID" value="HPLM_0002101201-mRNA-1"/>
    <property type="gene ID" value="HPLM_0002101201"/>
</dbReference>
<organism evidence="2">
    <name type="scientific">Haemonchus placei</name>
    <name type="common">Barber's pole worm</name>
    <dbReference type="NCBI Taxonomy" id="6290"/>
    <lineage>
        <taxon>Eukaryota</taxon>
        <taxon>Metazoa</taxon>
        <taxon>Ecdysozoa</taxon>
        <taxon>Nematoda</taxon>
        <taxon>Chromadorea</taxon>
        <taxon>Rhabditida</taxon>
        <taxon>Rhabditina</taxon>
        <taxon>Rhabditomorpha</taxon>
        <taxon>Strongyloidea</taxon>
        <taxon>Trichostrongylidae</taxon>
        <taxon>Haemonchus</taxon>
    </lineage>
</organism>
<sequence length="45" mass="5223">LITIKGCWAAISVCLLHIVSVTMFNSIPLFWLLFMFIDDDYFILV</sequence>
<protein>
    <submittedName>
        <fullName evidence="2">Ovule protein</fullName>
    </submittedName>
</protein>
<name>A0A0N4X9H0_HAEPC</name>
<keyword evidence="1" id="KW-0472">Membrane</keyword>
<feature type="transmembrane region" description="Helical" evidence="1">
    <location>
        <begin position="7"/>
        <end position="37"/>
    </location>
</feature>
<proteinExistence type="predicted"/>
<keyword evidence="1" id="KW-1133">Transmembrane helix</keyword>
<keyword evidence="1" id="KW-0812">Transmembrane</keyword>
<evidence type="ECO:0000313" key="2">
    <source>
        <dbReference type="WBParaSite" id="HPLM_0002101201-mRNA-1"/>
    </source>
</evidence>